<dbReference type="AlphaFoldDB" id="A0AAV0Q5Z2"/>
<sequence length="50" mass="5436">MGKHDPSPNPTSPAATEVTELDHGIWAIRSLVLALRFSAPEIRQRARGKG</sequence>
<organism evidence="3 4">
    <name type="scientific">Linum tenue</name>
    <dbReference type="NCBI Taxonomy" id="586396"/>
    <lineage>
        <taxon>Eukaryota</taxon>
        <taxon>Viridiplantae</taxon>
        <taxon>Streptophyta</taxon>
        <taxon>Embryophyta</taxon>
        <taxon>Tracheophyta</taxon>
        <taxon>Spermatophyta</taxon>
        <taxon>Magnoliopsida</taxon>
        <taxon>eudicotyledons</taxon>
        <taxon>Gunneridae</taxon>
        <taxon>Pentapetalae</taxon>
        <taxon>rosids</taxon>
        <taxon>fabids</taxon>
        <taxon>Malpighiales</taxon>
        <taxon>Linaceae</taxon>
        <taxon>Linum</taxon>
    </lineage>
</organism>
<name>A0AAV0Q5Z2_9ROSI</name>
<evidence type="ECO:0000313" key="2">
    <source>
        <dbReference type="EMBL" id="CAI0481349.1"/>
    </source>
</evidence>
<gene>
    <name evidence="1" type="ORF">LITE_LOCUS11262</name>
    <name evidence="2" type="ORF">LITE_LOCUS41015</name>
    <name evidence="3" type="ORF">LITE_LOCUS41368</name>
</gene>
<evidence type="ECO:0000313" key="4">
    <source>
        <dbReference type="Proteomes" id="UP001154282"/>
    </source>
</evidence>
<keyword evidence="4" id="KW-1185">Reference proteome</keyword>
<dbReference type="Proteomes" id="UP001154282">
    <property type="component" value="Unassembled WGS sequence"/>
</dbReference>
<reference evidence="3" key="1">
    <citation type="submission" date="2022-08" db="EMBL/GenBank/DDBJ databases">
        <authorList>
            <person name="Gutierrez-Valencia J."/>
        </authorList>
    </citation>
    <scope>NUCLEOTIDE SEQUENCE</scope>
</reference>
<proteinExistence type="predicted"/>
<evidence type="ECO:0000313" key="1">
    <source>
        <dbReference type="EMBL" id="CAI0401558.1"/>
    </source>
</evidence>
<dbReference type="EMBL" id="CAMGYJ010000009">
    <property type="protein sequence ID" value="CAI0539682.1"/>
    <property type="molecule type" value="Genomic_DNA"/>
</dbReference>
<protein>
    <submittedName>
        <fullName evidence="3">Uncharacterized protein</fullName>
    </submittedName>
</protein>
<dbReference type="EMBL" id="CAMGYJ010000009">
    <property type="protein sequence ID" value="CAI0481349.1"/>
    <property type="molecule type" value="Genomic_DNA"/>
</dbReference>
<evidence type="ECO:0000313" key="3">
    <source>
        <dbReference type="EMBL" id="CAI0539682.1"/>
    </source>
</evidence>
<comment type="caution">
    <text evidence="3">The sequence shown here is derived from an EMBL/GenBank/DDBJ whole genome shotgun (WGS) entry which is preliminary data.</text>
</comment>
<dbReference type="EMBL" id="CAMGYJ010000004">
    <property type="protein sequence ID" value="CAI0401558.1"/>
    <property type="molecule type" value="Genomic_DNA"/>
</dbReference>
<accession>A0AAV0Q5Z2</accession>